<dbReference type="AlphaFoldDB" id="A0A914QCW3"/>
<protein>
    <submittedName>
        <fullName evidence="3">Uncharacterized protein</fullName>
    </submittedName>
</protein>
<sequence>MLPTGTGKVPQYVVQLKIGHKYSDDVPASKDPNTGLDPAPLLPPERFVNNETSEVITFEDDEEESIKQLDDIAFPDASTLSADAEDIDFIYHPFDV</sequence>
<feature type="region of interest" description="Disordered" evidence="1">
    <location>
        <begin position="24"/>
        <end position="45"/>
    </location>
</feature>
<dbReference type="Proteomes" id="UP000887578">
    <property type="component" value="Unplaced"/>
</dbReference>
<dbReference type="WBParaSite" id="PDA_v2.g29558.t1">
    <property type="protein sequence ID" value="PDA_v2.g29558.t1"/>
    <property type="gene ID" value="PDA_v2.g29558"/>
</dbReference>
<name>A0A914QCW3_9BILA</name>
<evidence type="ECO:0000313" key="2">
    <source>
        <dbReference type="Proteomes" id="UP000887578"/>
    </source>
</evidence>
<evidence type="ECO:0000313" key="3">
    <source>
        <dbReference type="WBParaSite" id="PDA_v2.g29558.t1"/>
    </source>
</evidence>
<accession>A0A914QCW3</accession>
<proteinExistence type="predicted"/>
<organism evidence="2 3">
    <name type="scientific">Panagrolaimus davidi</name>
    <dbReference type="NCBI Taxonomy" id="227884"/>
    <lineage>
        <taxon>Eukaryota</taxon>
        <taxon>Metazoa</taxon>
        <taxon>Ecdysozoa</taxon>
        <taxon>Nematoda</taxon>
        <taxon>Chromadorea</taxon>
        <taxon>Rhabditida</taxon>
        <taxon>Tylenchina</taxon>
        <taxon>Panagrolaimomorpha</taxon>
        <taxon>Panagrolaimoidea</taxon>
        <taxon>Panagrolaimidae</taxon>
        <taxon>Panagrolaimus</taxon>
    </lineage>
</organism>
<reference evidence="3" key="1">
    <citation type="submission" date="2022-11" db="UniProtKB">
        <authorList>
            <consortium name="WormBaseParasite"/>
        </authorList>
    </citation>
    <scope>IDENTIFICATION</scope>
</reference>
<evidence type="ECO:0000256" key="1">
    <source>
        <dbReference type="SAM" id="MobiDB-lite"/>
    </source>
</evidence>
<keyword evidence="2" id="KW-1185">Reference proteome</keyword>